<reference evidence="2 5" key="1">
    <citation type="submission" date="2018-11" db="EMBL/GenBank/DDBJ databases">
        <title>The genome of Variovorax sp T529.</title>
        <authorList>
            <person name="Gao J."/>
        </authorList>
    </citation>
    <scope>NUCLEOTIDE SEQUENCE [LARGE SCALE GENOMIC DNA]</scope>
    <source>
        <strain evidence="2 5">T529</strain>
    </source>
</reference>
<accession>A0A3P3EV63</accession>
<dbReference type="EMBL" id="RQXU01000003">
    <property type="protein sequence ID" value="RRH90295.1"/>
    <property type="molecule type" value="Genomic_DNA"/>
</dbReference>
<gene>
    <name evidence="2" type="ORF">EH244_05955</name>
    <name evidence="3" type="ORF">EJO66_18045</name>
</gene>
<dbReference type="Proteomes" id="UP000271137">
    <property type="component" value="Unassembled WGS sequence"/>
</dbReference>
<comment type="caution">
    <text evidence="2">The sequence shown here is derived from an EMBL/GenBank/DDBJ whole genome shotgun (WGS) entry which is preliminary data.</text>
</comment>
<dbReference type="EMBL" id="RXFQ01000009">
    <property type="protein sequence ID" value="RSZ34757.1"/>
    <property type="molecule type" value="Genomic_DNA"/>
</dbReference>
<dbReference type="AlphaFoldDB" id="A0A3P3EV63"/>
<protein>
    <submittedName>
        <fullName evidence="2">Uncharacterized protein</fullName>
    </submittedName>
</protein>
<proteinExistence type="predicted"/>
<keyword evidence="4" id="KW-1185">Reference proteome</keyword>
<evidence type="ECO:0000313" key="5">
    <source>
        <dbReference type="Proteomes" id="UP000271590"/>
    </source>
</evidence>
<evidence type="ECO:0000313" key="2">
    <source>
        <dbReference type="EMBL" id="RRH90295.1"/>
    </source>
</evidence>
<evidence type="ECO:0000256" key="1">
    <source>
        <dbReference type="SAM" id="MobiDB-lite"/>
    </source>
</evidence>
<sequence length="75" mass="7990">MRSVCAAHHPERDADEDERERPTSAMPMRSPSHKAEQTMPITGKPGSPSEVVAAGSARLMVVMAHEAGAMPNTPP</sequence>
<reference evidence="3 4" key="2">
    <citation type="submission" date="2018-12" db="EMBL/GenBank/DDBJ databases">
        <title>The genome sequences of strain 502.</title>
        <authorList>
            <person name="Gao J."/>
            <person name="Sun J."/>
        </authorList>
    </citation>
    <scope>NUCLEOTIDE SEQUENCE [LARGE SCALE GENOMIC DNA]</scope>
    <source>
        <strain evidence="3 4">502</strain>
    </source>
</reference>
<organism evidence="2 5">
    <name type="scientific">Variovorax beijingensis</name>
    <dbReference type="NCBI Taxonomy" id="2496117"/>
    <lineage>
        <taxon>Bacteria</taxon>
        <taxon>Pseudomonadati</taxon>
        <taxon>Pseudomonadota</taxon>
        <taxon>Betaproteobacteria</taxon>
        <taxon>Burkholderiales</taxon>
        <taxon>Comamonadaceae</taxon>
        <taxon>Variovorax</taxon>
    </lineage>
</organism>
<evidence type="ECO:0000313" key="3">
    <source>
        <dbReference type="EMBL" id="RSZ34757.1"/>
    </source>
</evidence>
<evidence type="ECO:0000313" key="4">
    <source>
        <dbReference type="Proteomes" id="UP000271137"/>
    </source>
</evidence>
<dbReference type="RefSeq" id="WP_124957522.1">
    <property type="nucleotide sequence ID" value="NZ_RQXU01000003.1"/>
</dbReference>
<dbReference type="Proteomes" id="UP000271590">
    <property type="component" value="Unassembled WGS sequence"/>
</dbReference>
<feature type="region of interest" description="Disordered" evidence="1">
    <location>
        <begin position="1"/>
        <end position="50"/>
    </location>
</feature>
<name>A0A3P3EV63_9BURK</name>